<protein>
    <submittedName>
        <fullName evidence="3">Glycosyltransferase</fullName>
    </submittedName>
</protein>
<sequence length="408" mass="43260">MRVLLSTFGSRGDAEPLAALAAALRAQGAQARVCASPDFAQRLEQAGVELFPVGPPVRDWIREVMADPTPDIPGRGAQIMAMYRDALSVAIEGCDAVVATGLFPATTAAQMLAERHRLPYVYAGYCPTYLPSVHHAPFQFPHSPPPPADADNRERWALNARAMQDTFGDTANRHRAELGLPPTQHLRDRVFTALPWLATDPVLSPWAPTSLCEVVQTGHWILPDDRPLAPDLCAFLDAGEPPVYVGFGSMPLHAWGGNAARTAIEAVRAQGRRIVLAGGWAGLIPVDADDDCYAVGEVNQQALFPRMAAIVHHGGAGTTMAATRSGTPQVIVPQIADQPYWARRVADLGIGVAHAGAVASVESLSAALATALTPRTRVRAEVVAGMVRGDGAAVAAKRLIDEVGGDRS</sequence>
<dbReference type="Pfam" id="PF06722">
    <property type="entry name" value="EryCIII-like_C"/>
    <property type="match status" value="1"/>
</dbReference>
<evidence type="ECO:0000313" key="4">
    <source>
        <dbReference type="Proteomes" id="UP001229313"/>
    </source>
</evidence>
<dbReference type="PANTHER" id="PTHR48050">
    <property type="entry name" value="STEROL 3-BETA-GLUCOSYLTRANSFERASE"/>
    <property type="match status" value="1"/>
</dbReference>
<dbReference type="InterPro" id="IPR002213">
    <property type="entry name" value="UDP_glucos_trans"/>
</dbReference>
<feature type="domain" description="Erythromycin biosynthesis protein CIII-like C-terminal" evidence="2">
    <location>
        <begin position="295"/>
        <end position="376"/>
    </location>
</feature>
<dbReference type="SUPFAM" id="SSF53756">
    <property type="entry name" value="UDP-Glycosyltransferase/glycogen phosphorylase"/>
    <property type="match status" value="1"/>
</dbReference>
<dbReference type="InterPro" id="IPR004276">
    <property type="entry name" value="GlycoTrans_28_N"/>
</dbReference>
<dbReference type="RefSeq" id="WP_309151666.1">
    <property type="nucleotide sequence ID" value="NZ_CP133568.1"/>
</dbReference>
<name>A0ABY9P6M7_9GAMM</name>
<dbReference type="CDD" id="cd03784">
    <property type="entry name" value="GT1_Gtf-like"/>
    <property type="match status" value="1"/>
</dbReference>
<evidence type="ECO:0000259" key="1">
    <source>
        <dbReference type="Pfam" id="PF03033"/>
    </source>
</evidence>
<keyword evidence="4" id="KW-1185">Reference proteome</keyword>
<gene>
    <name evidence="3" type="ORF">RDV84_22435</name>
</gene>
<accession>A0ABY9P6M7</accession>
<dbReference type="Gene3D" id="3.40.50.2000">
    <property type="entry name" value="Glycogen Phosphorylase B"/>
    <property type="match status" value="2"/>
</dbReference>
<proteinExistence type="predicted"/>
<dbReference type="InterPro" id="IPR050426">
    <property type="entry name" value="Glycosyltransferase_28"/>
</dbReference>
<dbReference type="InterPro" id="IPR010610">
    <property type="entry name" value="EryCIII-like_C"/>
</dbReference>
<dbReference type="Pfam" id="PF03033">
    <property type="entry name" value="Glyco_transf_28"/>
    <property type="match status" value="1"/>
</dbReference>
<evidence type="ECO:0000313" key="3">
    <source>
        <dbReference type="EMBL" id="WMT02690.1"/>
    </source>
</evidence>
<evidence type="ECO:0000259" key="2">
    <source>
        <dbReference type="Pfam" id="PF06722"/>
    </source>
</evidence>
<reference evidence="3 4" key="1">
    <citation type="submission" date="2023-08" db="EMBL/GenBank/DDBJ databases">
        <title>The whole genome sequence of Lysobacter yananisis.</title>
        <authorList>
            <person name="Sun H."/>
        </authorList>
    </citation>
    <scope>NUCLEOTIDE SEQUENCE [LARGE SCALE GENOMIC DNA]</scope>
    <source>
        <strain evidence="3 4">SNNU513</strain>
    </source>
</reference>
<feature type="domain" description="Glycosyltransferase family 28 N-terminal" evidence="1">
    <location>
        <begin position="3"/>
        <end position="133"/>
    </location>
</feature>
<dbReference type="Proteomes" id="UP001229313">
    <property type="component" value="Chromosome"/>
</dbReference>
<organism evidence="3 4">
    <name type="scientific">Lysobacter yananisis</name>
    <dbReference type="NCBI Taxonomy" id="1003114"/>
    <lineage>
        <taxon>Bacteria</taxon>
        <taxon>Pseudomonadati</taxon>
        <taxon>Pseudomonadota</taxon>
        <taxon>Gammaproteobacteria</taxon>
        <taxon>Lysobacterales</taxon>
        <taxon>Lysobacteraceae</taxon>
        <taxon>Lysobacter</taxon>
    </lineage>
</organism>
<dbReference type="EMBL" id="CP133568">
    <property type="protein sequence ID" value="WMT02690.1"/>
    <property type="molecule type" value="Genomic_DNA"/>
</dbReference>
<dbReference type="PANTHER" id="PTHR48050:SF13">
    <property type="entry name" value="STEROL 3-BETA-GLUCOSYLTRANSFERASE UGT80A2"/>
    <property type="match status" value="1"/>
</dbReference>